<reference evidence="4 5" key="2">
    <citation type="submission" date="2016-12" db="EMBL/GenBank/DDBJ databases">
        <title>Draft Genome Sequence of Cystobacter ferrugineus Strain Cbfe23.</title>
        <authorList>
            <person name="Akbar S."/>
            <person name="Dowd S.E."/>
            <person name="Stevens D.C."/>
        </authorList>
    </citation>
    <scope>NUCLEOTIDE SEQUENCE [LARGE SCALE GENOMIC DNA]</scope>
    <source>
        <strain evidence="4 5">Cbfe23</strain>
    </source>
</reference>
<dbReference type="FunFam" id="3.40.50.720:FF:000084">
    <property type="entry name" value="Short-chain dehydrogenase reductase"/>
    <property type="match status" value="1"/>
</dbReference>
<dbReference type="PANTHER" id="PTHR43943:SF17">
    <property type="entry name" value="3-PHENYLPROPIONATE-DIHYDRODIOL_CINNAMIC ACID-DIHYDRODIOL DEHYDROGENASE"/>
    <property type="match status" value="1"/>
</dbReference>
<dbReference type="InterPro" id="IPR036291">
    <property type="entry name" value="NAD(P)-bd_dom_sf"/>
</dbReference>
<dbReference type="InterPro" id="IPR002347">
    <property type="entry name" value="SDR_fam"/>
</dbReference>
<dbReference type="PRINTS" id="PR00081">
    <property type="entry name" value="GDHRDH"/>
</dbReference>
<evidence type="ECO:0000256" key="2">
    <source>
        <dbReference type="ARBA" id="ARBA00023002"/>
    </source>
</evidence>
<feature type="domain" description="Ketoreductase" evidence="3">
    <location>
        <begin position="8"/>
        <end position="159"/>
    </location>
</feature>
<dbReference type="AlphaFoldDB" id="A0A1L9B6D4"/>
<evidence type="ECO:0000313" key="5">
    <source>
        <dbReference type="Proteomes" id="UP000182229"/>
    </source>
</evidence>
<dbReference type="Proteomes" id="UP000182229">
    <property type="component" value="Unassembled WGS sequence"/>
</dbReference>
<accession>A0A1L9B6D4</accession>
<dbReference type="GO" id="GO:0016491">
    <property type="term" value="F:oxidoreductase activity"/>
    <property type="evidence" value="ECO:0007669"/>
    <property type="project" value="UniProtKB-KW"/>
</dbReference>
<comment type="similarity">
    <text evidence="1">Belongs to the short-chain dehydrogenases/reductases (SDR) family.</text>
</comment>
<gene>
    <name evidence="4" type="ORF">BON30_26720</name>
</gene>
<dbReference type="Pfam" id="PF13561">
    <property type="entry name" value="adh_short_C2"/>
    <property type="match status" value="1"/>
</dbReference>
<proteinExistence type="inferred from homology"/>
<dbReference type="OrthoDB" id="9804774at2"/>
<dbReference type="SMART" id="SM00822">
    <property type="entry name" value="PKS_KR"/>
    <property type="match status" value="1"/>
</dbReference>
<comment type="caution">
    <text evidence="4">The sequence shown here is derived from an EMBL/GenBank/DDBJ whole genome shotgun (WGS) entry which is preliminary data.</text>
</comment>
<evidence type="ECO:0000313" key="4">
    <source>
        <dbReference type="EMBL" id="OJH37780.1"/>
    </source>
</evidence>
<name>A0A1L9B6D4_9BACT</name>
<keyword evidence="2" id="KW-0560">Oxidoreductase</keyword>
<dbReference type="STRING" id="83449.BON30_26720"/>
<dbReference type="InterPro" id="IPR057326">
    <property type="entry name" value="KR_dom"/>
</dbReference>
<dbReference type="EMBL" id="MPIN01000007">
    <property type="protein sequence ID" value="OJH37780.1"/>
    <property type="molecule type" value="Genomic_DNA"/>
</dbReference>
<dbReference type="Gene3D" id="3.40.50.720">
    <property type="entry name" value="NAD(P)-binding Rossmann-like Domain"/>
    <property type="match status" value="1"/>
</dbReference>
<protein>
    <submittedName>
        <fullName evidence="4">Short-chain dehydrogenase</fullName>
    </submittedName>
</protein>
<keyword evidence="5" id="KW-1185">Reference proteome</keyword>
<dbReference type="PANTHER" id="PTHR43943">
    <property type="entry name" value="DEHYDROGENASE/REDUCTASE (SDR FAMILY) MEMBER 4"/>
    <property type="match status" value="1"/>
</dbReference>
<dbReference type="RefSeq" id="WP_071901249.1">
    <property type="nucleotide sequence ID" value="NZ_MPIN01000007.1"/>
</dbReference>
<organism evidence="4 5">
    <name type="scientific">Cystobacter ferrugineus</name>
    <dbReference type="NCBI Taxonomy" id="83449"/>
    <lineage>
        <taxon>Bacteria</taxon>
        <taxon>Pseudomonadati</taxon>
        <taxon>Myxococcota</taxon>
        <taxon>Myxococcia</taxon>
        <taxon>Myxococcales</taxon>
        <taxon>Cystobacterineae</taxon>
        <taxon>Archangiaceae</taxon>
        <taxon>Cystobacter</taxon>
    </lineage>
</organism>
<reference evidence="5" key="1">
    <citation type="submission" date="2016-11" db="EMBL/GenBank/DDBJ databases">
        <authorList>
            <person name="Shukria A."/>
            <person name="Stevens D.C."/>
        </authorList>
    </citation>
    <scope>NUCLEOTIDE SEQUENCE [LARGE SCALE GENOMIC DNA]</scope>
    <source>
        <strain evidence="5">Cbfe23</strain>
    </source>
</reference>
<evidence type="ECO:0000256" key="1">
    <source>
        <dbReference type="ARBA" id="ARBA00006484"/>
    </source>
</evidence>
<evidence type="ECO:0000259" key="3">
    <source>
        <dbReference type="SMART" id="SM00822"/>
    </source>
</evidence>
<dbReference type="PRINTS" id="PR00080">
    <property type="entry name" value="SDRFAMILY"/>
</dbReference>
<dbReference type="SUPFAM" id="SSF51735">
    <property type="entry name" value="NAD(P)-binding Rossmann-fold domains"/>
    <property type="match status" value="1"/>
</dbReference>
<sequence length="259" mass="26369">MDLELGGKVFLVTGGSDGLGVAVAHRLVREGARVAICARNPERLEAAASALRGAGGDVLAVVADVTRAEHVDAFVDAAAARWGRVDGLVNNAGTAAARPFADLDDAAWEADLQLKLFAAARASRRALPHLRAAGGGAIVNVLAIAAKAPGAQSMPSSVSRAAGMALTKSLSKELGPEGIRVNAVLPGLIESGQWQRRAVATNQPVETVYSQLSKGSGIPLGRVGKAEEFADVVAFLLSPRAGFVSGVALNVDGGQSPVV</sequence>